<sequence length="166" mass="17802">MATSLPIPIEFRLPKGWQAVPPDAAGAPGAAFVAIHPATNRPGFTTNITIDGEHRPDAASLAEIADESINRLHQAATTVSLSQRTEFGSADAPGLTQVLRVTTLVEREHTELIQCQVYLSMSDVDRPQERAVIRLSLTAAEDNFKAVIGDFQEFVASVRPESPGSA</sequence>
<accession>A0A1H3TRW7</accession>
<evidence type="ECO:0000313" key="1">
    <source>
        <dbReference type="EMBL" id="SDZ52638.1"/>
    </source>
</evidence>
<evidence type="ECO:0000313" key="2">
    <source>
        <dbReference type="Proteomes" id="UP000199529"/>
    </source>
</evidence>
<gene>
    <name evidence="1" type="ORF">SAMN05216215_10903</name>
</gene>
<name>A0A1H3TRW7_9PSEU</name>
<dbReference type="STRING" id="418495.SAMN05216215_10903"/>
<proteinExistence type="predicted"/>
<dbReference type="AlphaFoldDB" id="A0A1H3TRW7"/>
<evidence type="ECO:0008006" key="3">
    <source>
        <dbReference type="Google" id="ProtNLM"/>
    </source>
</evidence>
<organism evidence="1 2">
    <name type="scientific">Saccharopolyspora shandongensis</name>
    <dbReference type="NCBI Taxonomy" id="418495"/>
    <lineage>
        <taxon>Bacteria</taxon>
        <taxon>Bacillati</taxon>
        <taxon>Actinomycetota</taxon>
        <taxon>Actinomycetes</taxon>
        <taxon>Pseudonocardiales</taxon>
        <taxon>Pseudonocardiaceae</taxon>
        <taxon>Saccharopolyspora</taxon>
    </lineage>
</organism>
<dbReference type="Gene3D" id="3.40.1000.10">
    <property type="entry name" value="Mog1/PsbP, alpha/beta/alpha sandwich"/>
    <property type="match status" value="1"/>
</dbReference>
<protein>
    <recommendedName>
        <fullName evidence="3">Lipoprotein LpqN</fullName>
    </recommendedName>
</protein>
<keyword evidence="2" id="KW-1185">Reference proteome</keyword>
<dbReference type="Proteomes" id="UP000199529">
    <property type="component" value="Unassembled WGS sequence"/>
</dbReference>
<reference evidence="2" key="1">
    <citation type="submission" date="2016-10" db="EMBL/GenBank/DDBJ databases">
        <authorList>
            <person name="Varghese N."/>
            <person name="Submissions S."/>
        </authorList>
    </citation>
    <scope>NUCLEOTIDE SEQUENCE [LARGE SCALE GENOMIC DNA]</scope>
    <source>
        <strain evidence="2">CGMCC 4.3530</strain>
    </source>
</reference>
<dbReference type="EMBL" id="FNOK01000090">
    <property type="protein sequence ID" value="SDZ52638.1"/>
    <property type="molecule type" value="Genomic_DNA"/>
</dbReference>
<dbReference type="OrthoDB" id="3686643at2"/>